<dbReference type="PANTHER" id="PTHR33202:SF2">
    <property type="entry name" value="FERRIC UPTAKE REGULATION PROTEIN"/>
    <property type="match status" value="1"/>
</dbReference>
<evidence type="ECO:0000256" key="1">
    <source>
        <dbReference type="ARBA" id="ARBA00004496"/>
    </source>
</evidence>
<evidence type="ECO:0000313" key="12">
    <source>
        <dbReference type="EMBL" id="VAV83455.1"/>
    </source>
</evidence>
<dbReference type="SUPFAM" id="SSF46785">
    <property type="entry name" value="Winged helix' DNA-binding domain"/>
    <property type="match status" value="1"/>
</dbReference>
<evidence type="ECO:0000256" key="2">
    <source>
        <dbReference type="ARBA" id="ARBA00007957"/>
    </source>
</evidence>
<evidence type="ECO:0000256" key="11">
    <source>
        <dbReference type="ARBA" id="ARBA00023163"/>
    </source>
</evidence>
<evidence type="ECO:0000256" key="5">
    <source>
        <dbReference type="ARBA" id="ARBA00022491"/>
    </source>
</evidence>
<evidence type="ECO:0000256" key="9">
    <source>
        <dbReference type="ARBA" id="ARBA00023015"/>
    </source>
</evidence>
<dbReference type="GO" id="GO:0045892">
    <property type="term" value="P:negative regulation of DNA-templated transcription"/>
    <property type="evidence" value="ECO:0007669"/>
    <property type="project" value="TreeGrafter"/>
</dbReference>
<keyword evidence="10" id="KW-0238">DNA-binding</keyword>
<reference evidence="12" key="1">
    <citation type="submission" date="2018-06" db="EMBL/GenBank/DDBJ databases">
        <authorList>
            <person name="Zhirakovskaya E."/>
        </authorList>
    </citation>
    <scope>NUCLEOTIDE SEQUENCE</scope>
</reference>
<keyword evidence="11" id="KW-0804">Transcription</keyword>
<evidence type="ECO:0000256" key="3">
    <source>
        <dbReference type="ARBA" id="ARBA00011738"/>
    </source>
</evidence>
<dbReference type="GO" id="GO:0003700">
    <property type="term" value="F:DNA-binding transcription factor activity"/>
    <property type="evidence" value="ECO:0007669"/>
    <property type="project" value="InterPro"/>
</dbReference>
<dbReference type="AlphaFoldDB" id="A0A3B0RJ70"/>
<dbReference type="InterPro" id="IPR002481">
    <property type="entry name" value="FUR"/>
</dbReference>
<comment type="subcellular location">
    <subcellularLocation>
        <location evidence="1">Cytoplasm</location>
    </subcellularLocation>
</comment>
<dbReference type="GO" id="GO:0005829">
    <property type="term" value="C:cytosol"/>
    <property type="evidence" value="ECO:0007669"/>
    <property type="project" value="TreeGrafter"/>
</dbReference>
<dbReference type="FunFam" id="3.30.1490.190:FF:000001">
    <property type="entry name" value="Ferric uptake regulation protein"/>
    <property type="match status" value="1"/>
</dbReference>
<comment type="similarity">
    <text evidence="2">Belongs to the Fur family.</text>
</comment>
<keyword evidence="6" id="KW-0479">Metal-binding</keyword>
<organism evidence="12">
    <name type="scientific">hydrothermal vent metagenome</name>
    <dbReference type="NCBI Taxonomy" id="652676"/>
    <lineage>
        <taxon>unclassified sequences</taxon>
        <taxon>metagenomes</taxon>
        <taxon>ecological metagenomes</taxon>
    </lineage>
</organism>
<dbReference type="GO" id="GO:1900705">
    <property type="term" value="P:negative regulation of siderophore biosynthetic process"/>
    <property type="evidence" value="ECO:0007669"/>
    <property type="project" value="TreeGrafter"/>
</dbReference>
<dbReference type="Gene3D" id="3.30.1490.190">
    <property type="match status" value="1"/>
</dbReference>
<dbReference type="InterPro" id="IPR036390">
    <property type="entry name" value="WH_DNA-bd_sf"/>
</dbReference>
<evidence type="ECO:0000256" key="8">
    <source>
        <dbReference type="ARBA" id="ARBA00023004"/>
    </source>
</evidence>
<accession>A0A3B0RJ70</accession>
<protein>
    <submittedName>
        <fullName evidence="12">Ferric uptake regulation protein FUR</fullName>
    </submittedName>
</protein>
<dbReference type="PANTHER" id="PTHR33202">
    <property type="entry name" value="ZINC UPTAKE REGULATION PROTEIN"/>
    <property type="match status" value="1"/>
</dbReference>
<evidence type="ECO:0000256" key="10">
    <source>
        <dbReference type="ARBA" id="ARBA00023125"/>
    </source>
</evidence>
<keyword evidence="4" id="KW-0963">Cytoplasm</keyword>
<dbReference type="GO" id="GO:0008270">
    <property type="term" value="F:zinc ion binding"/>
    <property type="evidence" value="ECO:0007669"/>
    <property type="project" value="TreeGrafter"/>
</dbReference>
<dbReference type="EMBL" id="UOEA01000041">
    <property type="protein sequence ID" value="VAV83455.1"/>
    <property type="molecule type" value="Genomic_DNA"/>
</dbReference>
<keyword evidence="5" id="KW-0678">Repressor</keyword>
<dbReference type="Gene3D" id="1.10.10.10">
    <property type="entry name" value="Winged helix-like DNA-binding domain superfamily/Winged helix DNA-binding domain"/>
    <property type="match status" value="1"/>
</dbReference>
<comment type="subunit">
    <text evidence="3">Homodimer.</text>
</comment>
<keyword evidence="8" id="KW-0408">Iron</keyword>
<evidence type="ECO:0000256" key="4">
    <source>
        <dbReference type="ARBA" id="ARBA00022490"/>
    </source>
</evidence>
<proteinExistence type="inferred from homology"/>
<evidence type="ECO:0000256" key="6">
    <source>
        <dbReference type="ARBA" id="ARBA00022723"/>
    </source>
</evidence>
<dbReference type="GO" id="GO:0000976">
    <property type="term" value="F:transcription cis-regulatory region binding"/>
    <property type="evidence" value="ECO:0007669"/>
    <property type="project" value="TreeGrafter"/>
</dbReference>
<dbReference type="Pfam" id="PF01475">
    <property type="entry name" value="FUR"/>
    <property type="match status" value="1"/>
</dbReference>
<evidence type="ECO:0000256" key="7">
    <source>
        <dbReference type="ARBA" id="ARBA00022833"/>
    </source>
</evidence>
<dbReference type="InterPro" id="IPR043135">
    <property type="entry name" value="Fur_C"/>
</dbReference>
<dbReference type="InterPro" id="IPR036388">
    <property type="entry name" value="WH-like_DNA-bd_sf"/>
</dbReference>
<dbReference type="CDD" id="cd07153">
    <property type="entry name" value="Fur_like"/>
    <property type="match status" value="1"/>
</dbReference>
<keyword evidence="7" id="KW-0862">Zinc</keyword>
<keyword evidence="9" id="KW-0805">Transcription regulation</keyword>
<name>A0A3B0RJ70_9ZZZZ</name>
<gene>
    <name evidence="12" type="ORF">MNBD_DELTA01-2051</name>
</gene>
<sequence>MQTVTVGLNRSATAADSSLYDALPYQVLSAKEYGAAGRRSETVYPMNKTRAAIKIEEFKKVLESRGLKSTQQRHFIAETFFKINTHVSLDELLRKVKRKTPNIGYATVYRTMKLLTETGLAMERQFGDGQTRFENVPQDGHHDHLICIKCAKIVEFQNQKIEDLQNETARKMGFKVVRHKLELYGYCKGCS</sequence>